<keyword evidence="3" id="KW-0813">Transport</keyword>
<comment type="similarity">
    <text evidence="2">Belongs to the small GTPase superfamily. Ran family.</text>
</comment>
<accession>A0A481Z1G4</accession>
<dbReference type="InterPro" id="IPR002041">
    <property type="entry name" value="Ran_GTPase"/>
</dbReference>
<evidence type="ECO:0000256" key="5">
    <source>
        <dbReference type="ARBA" id="ARBA00022927"/>
    </source>
</evidence>
<evidence type="ECO:0000256" key="6">
    <source>
        <dbReference type="ARBA" id="ARBA00023134"/>
    </source>
</evidence>
<dbReference type="SUPFAM" id="SSF52540">
    <property type="entry name" value="P-loop containing nucleoside triphosphate hydrolases"/>
    <property type="match status" value="1"/>
</dbReference>
<comment type="subcellular location">
    <subcellularLocation>
        <location evidence="1">Host cell membrane</location>
        <topology evidence="1">Lipid-anchor</topology>
        <orientation evidence="1">Cytoplasmic side</orientation>
    </subcellularLocation>
</comment>
<dbReference type="PANTHER" id="PTHR24071:SF0">
    <property type="entry name" value="GTP-BINDING NUCLEAR PROTEIN RAN"/>
    <property type="match status" value="1"/>
</dbReference>
<gene>
    <name evidence="7" type="ORF">LCPAC001_00760</name>
</gene>
<dbReference type="InterPro" id="IPR027417">
    <property type="entry name" value="P-loop_NTPase"/>
</dbReference>
<protein>
    <submittedName>
        <fullName evidence="7">Ras family GTPase</fullName>
    </submittedName>
</protein>
<dbReference type="Gene3D" id="3.40.50.300">
    <property type="entry name" value="P-loop containing nucleotide triphosphate hydrolases"/>
    <property type="match status" value="1"/>
</dbReference>
<keyword evidence="4" id="KW-0547">Nucleotide-binding</keyword>
<evidence type="ECO:0000256" key="3">
    <source>
        <dbReference type="ARBA" id="ARBA00022448"/>
    </source>
</evidence>
<evidence type="ECO:0000256" key="1">
    <source>
        <dbReference type="ARBA" id="ARBA00004112"/>
    </source>
</evidence>
<dbReference type="EMBL" id="MK500428">
    <property type="protein sequence ID" value="QBK89566.1"/>
    <property type="molecule type" value="Genomic_DNA"/>
</dbReference>
<dbReference type="GO" id="GO:0005525">
    <property type="term" value="F:GTP binding"/>
    <property type="evidence" value="ECO:0007669"/>
    <property type="project" value="UniProtKB-KW"/>
</dbReference>
<dbReference type="SMART" id="SM00174">
    <property type="entry name" value="RHO"/>
    <property type="match status" value="1"/>
</dbReference>
<keyword evidence="6" id="KW-0342">GTP-binding</keyword>
<dbReference type="SMART" id="SM00176">
    <property type="entry name" value="RAN"/>
    <property type="match status" value="1"/>
</dbReference>
<organism evidence="7">
    <name type="scientific">Pithovirus LCPAC001</name>
    <dbReference type="NCBI Taxonomy" id="2506585"/>
    <lineage>
        <taxon>Viruses</taxon>
        <taxon>Pithoviruses</taxon>
    </lineage>
</organism>
<dbReference type="SMART" id="SM00173">
    <property type="entry name" value="RAS"/>
    <property type="match status" value="1"/>
</dbReference>
<evidence type="ECO:0000256" key="2">
    <source>
        <dbReference type="ARBA" id="ARBA00008028"/>
    </source>
</evidence>
<dbReference type="PROSITE" id="PS51418">
    <property type="entry name" value="RAN"/>
    <property type="match status" value="1"/>
</dbReference>
<proteinExistence type="inferred from homology"/>
<name>A0A481Z1G4_9VIRU</name>
<evidence type="ECO:0000256" key="4">
    <source>
        <dbReference type="ARBA" id="ARBA00022741"/>
    </source>
</evidence>
<dbReference type="SMART" id="SM00175">
    <property type="entry name" value="RAB"/>
    <property type="match status" value="1"/>
</dbReference>
<dbReference type="InterPro" id="IPR001806">
    <property type="entry name" value="Small_GTPase"/>
</dbReference>
<dbReference type="NCBIfam" id="TIGR00231">
    <property type="entry name" value="small_GTP"/>
    <property type="match status" value="1"/>
</dbReference>
<dbReference type="GO" id="GO:0015031">
    <property type="term" value="P:protein transport"/>
    <property type="evidence" value="ECO:0007669"/>
    <property type="project" value="UniProtKB-KW"/>
</dbReference>
<dbReference type="PROSITE" id="PS51419">
    <property type="entry name" value="RAB"/>
    <property type="match status" value="1"/>
</dbReference>
<dbReference type="GO" id="GO:0020002">
    <property type="term" value="C:host cell plasma membrane"/>
    <property type="evidence" value="ECO:0007669"/>
    <property type="project" value="UniProtKB-SubCell"/>
</dbReference>
<dbReference type="Pfam" id="PF00071">
    <property type="entry name" value="Ras"/>
    <property type="match status" value="1"/>
</dbReference>
<dbReference type="GO" id="GO:0003924">
    <property type="term" value="F:GTPase activity"/>
    <property type="evidence" value="ECO:0007669"/>
    <property type="project" value="InterPro"/>
</dbReference>
<dbReference type="PRINTS" id="PR00449">
    <property type="entry name" value="RASTRNSFRMNG"/>
</dbReference>
<sequence length="170" mass="18859">MASTNVFKLSIIGDGATGKTAFAQKHRTSIFENEYIATMATEIYVIGFKTNKGKVFFNCWDIAGQKKFGGGFLNDYYLNSDAALVFFDFSSKSTLTNTLKWKSEFKSVCTSVPVVLCGNKSDLVSTVDATDIKTSKFDGYCEMSVKTGYNYREPFLKVLKLLMGSDTIII</sequence>
<reference evidence="7" key="1">
    <citation type="journal article" date="2019" name="MBio">
        <title>Virus Genomes from Deep Sea Sediments Expand the Ocean Megavirome and Support Independent Origins of Viral Gigantism.</title>
        <authorList>
            <person name="Backstrom D."/>
            <person name="Yutin N."/>
            <person name="Jorgensen S.L."/>
            <person name="Dharamshi J."/>
            <person name="Homa F."/>
            <person name="Zaremba-Niedwiedzka K."/>
            <person name="Spang A."/>
            <person name="Wolf Y.I."/>
            <person name="Koonin E.V."/>
            <person name="Ettema T.J."/>
        </authorList>
    </citation>
    <scope>NUCLEOTIDE SEQUENCE</scope>
</reference>
<dbReference type="PANTHER" id="PTHR24071">
    <property type="entry name" value="RAN GTPASE"/>
    <property type="match status" value="1"/>
</dbReference>
<keyword evidence="5" id="KW-0653">Protein transport</keyword>
<evidence type="ECO:0000313" key="7">
    <source>
        <dbReference type="EMBL" id="QBK89566.1"/>
    </source>
</evidence>
<dbReference type="InterPro" id="IPR005225">
    <property type="entry name" value="Small_GTP-bd"/>
</dbReference>